<dbReference type="EMBL" id="SRPW01004515">
    <property type="protein sequence ID" value="KAG5981839.1"/>
    <property type="molecule type" value="Genomic_DNA"/>
</dbReference>
<feature type="region of interest" description="Disordered" evidence="1">
    <location>
        <begin position="176"/>
        <end position="213"/>
    </location>
</feature>
<accession>A0A9P7N1S5</accession>
<sequence>MRDPGGSDQGDRDRVGRGPSYMDRPRSPPPRSAQRSPSTSIASRHRHSRSDHDSSKHERRRSRERSRERPKKYSDDHPAGHHGPVEDLIPRFRAKKAREHDLDKEAHRSRSQAEVVRSTRLVGRDQRDRMILLDGLGSILPMASPGGTVAESRHKIATTATITDDTDQLLHAATPTPADLLHPSEIPSQGAKGSRSPGHHQDTRLIRDPSCPKPVDGNALEIAERHPRVLLQLHNAEEPLPTHMAPRAALKIPRGLRLPVRRTWKPDRTDQITHDLRGHIGTPGAGKTRMSHIIRPVRTWIAT</sequence>
<proteinExistence type="predicted"/>
<protein>
    <submittedName>
        <fullName evidence="2">Uncharacterized protein</fullName>
    </submittedName>
</protein>
<gene>
    <name evidence="2" type="ORF">E4U43_006522</name>
</gene>
<dbReference type="Proteomes" id="UP000748025">
    <property type="component" value="Unassembled WGS sequence"/>
</dbReference>
<feature type="compositionally biased region" description="Basic and acidic residues" evidence="1">
    <location>
        <begin position="65"/>
        <end position="88"/>
    </location>
</feature>
<evidence type="ECO:0000256" key="1">
    <source>
        <dbReference type="SAM" id="MobiDB-lite"/>
    </source>
</evidence>
<keyword evidence="3" id="KW-1185">Reference proteome</keyword>
<feature type="region of interest" description="Disordered" evidence="1">
    <location>
        <begin position="1"/>
        <end position="88"/>
    </location>
</feature>
<organism evidence="2 3">
    <name type="scientific">Claviceps pusilla</name>
    <dbReference type="NCBI Taxonomy" id="123648"/>
    <lineage>
        <taxon>Eukaryota</taxon>
        <taxon>Fungi</taxon>
        <taxon>Dikarya</taxon>
        <taxon>Ascomycota</taxon>
        <taxon>Pezizomycotina</taxon>
        <taxon>Sordariomycetes</taxon>
        <taxon>Hypocreomycetidae</taxon>
        <taxon>Hypocreales</taxon>
        <taxon>Clavicipitaceae</taxon>
        <taxon>Claviceps</taxon>
    </lineage>
</organism>
<evidence type="ECO:0000313" key="3">
    <source>
        <dbReference type="Proteomes" id="UP000748025"/>
    </source>
</evidence>
<name>A0A9P7N1S5_9HYPO</name>
<comment type="caution">
    <text evidence="2">The sequence shown here is derived from an EMBL/GenBank/DDBJ whole genome shotgun (WGS) entry which is preliminary data.</text>
</comment>
<feature type="compositionally biased region" description="Basic and acidic residues" evidence="1">
    <location>
        <begin position="1"/>
        <end position="16"/>
    </location>
</feature>
<dbReference type="AlphaFoldDB" id="A0A9P7N1S5"/>
<dbReference type="OrthoDB" id="4958535at2759"/>
<evidence type="ECO:0000313" key="2">
    <source>
        <dbReference type="EMBL" id="KAG5981839.1"/>
    </source>
</evidence>
<reference evidence="2" key="1">
    <citation type="journal article" date="2020" name="bioRxiv">
        <title>Whole genome comparisons of ergot fungi reveals the divergence and evolution of species within the genus Claviceps are the result of varying mechanisms driving genome evolution and host range expansion.</title>
        <authorList>
            <person name="Wyka S.A."/>
            <person name="Mondo S.J."/>
            <person name="Liu M."/>
            <person name="Dettman J."/>
            <person name="Nalam V."/>
            <person name="Broders K.D."/>
        </authorList>
    </citation>
    <scope>NUCLEOTIDE SEQUENCE</scope>
    <source>
        <strain evidence="2">CCC 602</strain>
    </source>
</reference>